<evidence type="ECO:0000256" key="1">
    <source>
        <dbReference type="SAM" id="Phobius"/>
    </source>
</evidence>
<dbReference type="OrthoDB" id="425014at2759"/>
<dbReference type="Proteomes" id="UP000654075">
    <property type="component" value="Unassembled WGS sequence"/>
</dbReference>
<keyword evidence="3" id="KW-1185">Reference proteome</keyword>
<keyword evidence="1" id="KW-1133">Transmembrane helix</keyword>
<comment type="caution">
    <text evidence="2">The sequence shown here is derived from an EMBL/GenBank/DDBJ whole genome shotgun (WGS) entry which is preliminary data.</text>
</comment>
<feature type="transmembrane region" description="Helical" evidence="1">
    <location>
        <begin position="242"/>
        <end position="263"/>
    </location>
</feature>
<dbReference type="EMBL" id="CAJNNV010031353">
    <property type="protein sequence ID" value="CAE8635826.1"/>
    <property type="molecule type" value="Genomic_DNA"/>
</dbReference>
<dbReference type="AlphaFoldDB" id="A0A813HD58"/>
<protein>
    <submittedName>
        <fullName evidence="2">Uncharacterized protein</fullName>
    </submittedName>
</protein>
<dbReference type="PANTHER" id="PTHR47027:SF20">
    <property type="entry name" value="REVERSE TRANSCRIPTASE-LIKE PROTEIN WITH RNA-DIRECTED DNA POLYMERASE DOMAIN"/>
    <property type="match status" value="1"/>
</dbReference>
<organism evidence="2 3">
    <name type="scientific">Polarella glacialis</name>
    <name type="common">Dinoflagellate</name>
    <dbReference type="NCBI Taxonomy" id="89957"/>
    <lineage>
        <taxon>Eukaryota</taxon>
        <taxon>Sar</taxon>
        <taxon>Alveolata</taxon>
        <taxon>Dinophyceae</taxon>
        <taxon>Suessiales</taxon>
        <taxon>Suessiaceae</taxon>
        <taxon>Polarella</taxon>
    </lineage>
</organism>
<proteinExistence type="predicted"/>
<accession>A0A813HD58</accession>
<evidence type="ECO:0000313" key="3">
    <source>
        <dbReference type="Proteomes" id="UP000654075"/>
    </source>
</evidence>
<sequence length="307" mass="33859">MQIKHNAHIAGPGGQPVKCVEQAVYLGGLLRTDGSTQVSITRRFGQARATFDKLVSVWRHANITDKRKLLVFNACVVSALLYSLETICMRKADKARIDAFQAKCLRQIFKIPHSIISHVSNATVLAKAGATPLSSTLLSRQLHFYGRLASLPATRLLRQAVLQPSTAVPLELSGKRTRGRLRLSWSSVLFAQALKLAGGSPATLNEMLCGASNTPHGWRLAVYDFCNRQQVGSCFCSACVALRLRCCVACFCPAVCLFVFLFVASRSVYCRCRARASVSNSSVLFHDRTVMPMRRRIQTRLGVSEER</sequence>
<reference evidence="2" key="1">
    <citation type="submission" date="2021-02" db="EMBL/GenBank/DDBJ databases">
        <authorList>
            <person name="Dougan E. K."/>
            <person name="Rhodes N."/>
            <person name="Thang M."/>
            <person name="Chan C."/>
        </authorList>
    </citation>
    <scope>NUCLEOTIDE SEQUENCE</scope>
</reference>
<dbReference type="PANTHER" id="PTHR47027">
    <property type="entry name" value="REVERSE TRANSCRIPTASE DOMAIN-CONTAINING PROTEIN"/>
    <property type="match status" value="1"/>
</dbReference>
<keyword evidence="1" id="KW-0812">Transmembrane</keyword>
<gene>
    <name evidence="2" type="ORF">PGLA1383_LOCUS51400</name>
</gene>
<keyword evidence="1" id="KW-0472">Membrane</keyword>
<evidence type="ECO:0000313" key="2">
    <source>
        <dbReference type="EMBL" id="CAE8635826.1"/>
    </source>
</evidence>
<name>A0A813HD58_POLGL</name>